<dbReference type="InterPro" id="IPR001207">
    <property type="entry name" value="Transposase_mutator"/>
</dbReference>
<sequence length="398" mass="44615">MTDERMALLELVEQQADGDLVREMLAFAADRIMEAEVETQTGAAKGARSPLRQVQRNGYRDRDWDTRAGRIPLEIPKLRKGSYLPSFLEPRRTAEKALVAVIQEAYVHGVSTRSVDDLVKAMGAGGMSKSQVSRLCAEIDERVNAFLNRPLEGAWPYLWLDATYVKVREGGRIISRAVIVAVAVNEDGKREVLGVATGLSGAETFWTDFLRSLADRGLRGVKLVIADDHKGLRAAARRGFNATQQRCRVHWMRNALAHAPTKQRMAVAAMLKTIFAQENKAEAEAQWDTVADALREKQDKLGTFMDASRDDVLAYMDFPREHWAQIASTNPLERVNREIKRRTDVVGIFPNDDAIIRLVGAIMLETNDEWTVARRYMSLETLARVNDTPDVRRPAVAS</sequence>
<proteinExistence type="inferred from homology"/>
<evidence type="ECO:0000313" key="9">
    <source>
        <dbReference type="Proteomes" id="UP001589670"/>
    </source>
</evidence>
<keyword evidence="4 6" id="KW-0238">DNA-binding</keyword>
<dbReference type="NCBIfam" id="NF033543">
    <property type="entry name" value="transpos_IS256"/>
    <property type="match status" value="1"/>
</dbReference>
<gene>
    <name evidence="8" type="ORF">ACFFU4_07015</name>
</gene>
<dbReference type="PANTHER" id="PTHR33217">
    <property type="entry name" value="TRANSPOSASE FOR INSERTION SEQUENCE ELEMENT IS1081"/>
    <property type="match status" value="1"/>
</dbReference>
<evidence type="ECO:0000256" key="1">
    <source>
        <dbReference type="ARBA" id="ARBA00002190"/>
    </source>
</evidence>
<keyword evidence="6" id="KW-0814">Transposable element</keyword>
<dbReference type="Proteomes" id="UP001589670">
    <property type="component" value="Unassembled WGS sequence"/>
</dbReference>
<dbReference type="PANTHER" id="PTHR33217:SF7">
    <property type="entry name" value="TRANSPOSASE FOR INSERTION SEQUENCE ELEMENT IS1081"/>
    <property type="match status" value="1"/>
</dbReference>
<name>A0ABV5I093_9RHOB</name>
<accession>A0ABV5I093</accession>
<organism evidence="8 9">
    <name type="scientific">Roseovarius ramblicola</name>
    <dbReference type="NCBI Taxonomy" id="2022336"/>
    <lineage>
        <taxon>Bacteria</taxon>
        <taxon>Pseudomonadati</taxon>
        <taxon>Pseudomonadota</taxon>
        <taxon>Alphaproteobacteria</taxon>
        <taxon>Rhodobacterales</taxon>
        <taxon>Roseobacteraceae</taxon>
        <taxon>Roseovarius</taxon>
    </lineage>
</organism>
<dbReference type="Pfam" id="PF00872">
    <property type="entry name" value="Transposase_mut"/>
    <property type="match status" value="1"/>
</dbReference>
<keyword evidence="3 6" id="KW-0815">Transposition</keyword>
<evidence type="ECO:0000256" key="3">
    <source>
        <dbReference type="ARBA" id="ARBA00022578"/>
    </source>
</evidence>
<reference evidence="8 9" key="1">
    <citation type="submission" date="2024-09" db="EMBL/GenBank/DDBJ databases">
        <authorList>
            <person name="Sun Q."/>
            <person name="Mori K."/>
        </authorList>
    </citation>
    <scope>NUCLEOTIDE SEQUENCE [LARGE SCALE GENOMIC DNA]</scope>
    <source>
        <strain evidence="8 9">CECT 9424</strain>
    </source>
</reference>
<keyword evidence="5 6" id="KW-0233">DNA recombination</keyword>
<comment type="similarity">
    <text evidence="2 6">Belongs to the transposase mutator family.</text>
</comment>
<evidence type="ECO:0000256" key="7">
    <source>
        <dbReference type="SAM" id="MobiDB-lite"/>
    </source>
</evidence>
<keyword evidence="9" id="KW-1185">Reference proteome</keyword>
<evidence type="ECO:0000313" key="8">
    <source>
        <dbReference type="EMBL" id="MFB9149501.1"/>
    </source>
</evidence>
<evidence type="ECO:0000256" key="6">
    <source>
        <dbReference type="RuleBase" id="RU365089"/>
    </source>
</evidence>
<dbReference type="RefSeq" id="WP_377068480.1">
    <property type="nucleotide sequence ID" value="NZ_JBHMEC010000011.1"/>
</dbReference>
<evidence type="ECO:0000256" key="4">
    <source>
        <dbReference type="ARBA" id="ARBA00023125"/>
    </source>
</evidence>
<comment type="function">
    <text evidence="1 6">Required for the transposition of the insertion element.</text>
</comment>
<evidence type="ECO:0000256" key="2">
    <source>
        <dbReference type="ARBA" id="ARBA00010961"/>
    </source>
</evidence>
<evidence type="ECO:0000256" key="5">
    <source>
        <dbReference type="ARBA" id="ARBA00023172"/>
    </source>
</evidence>
<protein>
    <recommendedName>
        <fullName evidence="6">Mutator family transposase</fullName>
    </recommendedName>
</protein>
<feature type="region of interest" description="Disordered" evidence="7">
    <location>
        <begin position="39"/>
        <end position="59"/>
    </location>
</feature>
<comment type="caution">
    <text evidence="8">The sequence shown here is derived from an EMBL/GenBank/DDBJ whole genome shotgun (WGS) entry which is preliminary data.</text>
</comment>
<dbReference type="EMBL" id="JBHMEC010000011">
    <property type="protein sequence ID" value="MFB9149501.1"/>
    <property type="molecule type" value="Genomic_DNA"/>
</dbReference>